<dbReference type="PRINTS" id="PR00040">
    <property type="entry name" value="HTHMERR"/>
</dbReference>
<dbReference type="Gene3D" id="1.10.1660.10">
    <property type="match status" value="1"/>
</dbReference>
<protein>
    <submittedName>
        <fullName evidence="6">MerR family redox-sensitive transcriptional activator SoxR</fullName>
    </submittedName>
</protein>
<keyword evidence="7" id="KW-1185">Reference proteome</keyword>
<evidence type="ECO:0000259" key="5">
    <source>
        <dbReference type="PROSITE" id="PS50937"/>
    </source>
</evidence>
<evidence type="ECO:0000256" key="3">
    <source>
        <dbReference type="ARBA" id="ARBA00023014"/>
    </source>
</evidence>
<keyword evidence="4" id="KW-0238">DNA-binding</keyword>
<sequence length="146" mass="16367">MPHKLLTIGEFAARAGVAATALRFYERRGLIHSVRTSGNQRRYQRSELRRVAFIRTAQSVGLTLTEITEALGTLPESRTPTRADWAKLSEGWHRRLTDQIRMLERLRDDLSGCIGCGCLSLTSCSLYNRDDELAAHGAGPRILLED</sequence>
<keyword evidence="2" id="KW-0408">Iron</keyword>
<evidence type="ECO:0000256" key="2">
    <source>
        <dbReference type="ARBA" id="ARBA00023004"/>
    </source>
</evidence>
<dbReference type="AlphaFoldDB" id="A0A562V155"/>
<keyword evidence="1" id="KW-0001">2Fe-2S</keyword>
<reference evidence="6 7" key="1">
    <citation type="journal article" date="2013" name="Stand. Genomic Sci.">
        <title>Genomic Encyclopedia of Type Strains, Phase I: The one thousand microbial genomes (KMG-I) project.</title>
        <authorList>
            <person name="Kyrpides N.C."/>
            <person name="Woyke T."/>
            <person name="Eisen J.A."/>
            <person name="Garrity G."/>
            <person name="Lilburn T.G."/>
            <person name="Beck B.J."/>
            <person name="Whitman W.B."/>
            <person name="Hugenholtz P."/>
            <person name="Klenk H.P."/>
        </authorList>
    </citation>
    <scope>NUCLEOTIDE SEQUENCE [LARGE SCALE GENOMIC DNA]</scope>
    <source>
        <strain evidence="6 7">DSM 45044</strain>
    </source>
</reference>
<proteinExistence type="predicted"/>
<dbReference type="PROSITE" id="PS50937">
    <property type="entry name" value="HTH_MERR_2"/>
    <property type="match status" value="1"/>
</dbReference>
<dbReference type="InterPro" id="IPR000551">
    <property type="entry name" value="MerR-type_HTH_dom"/>
</dbReference>
<dbReference type="PANTHER" id="PTHR30204:SF0">
    <property type="entry name" value="REDOX-SENSITIVE TRANSCRIPTIONAL ACTIVATOR SOXR"/>
    <property type="match status" value="1"/>
</dbReference>
<dbReference type="PROSITE" id="PS00552">
    <property type="entry name" value="HTH_MERR_1"/>
    <property type="match status" value="1"/>
</dbReference>
<name>A0A562V155_9ACTN</name>
<keyword evidence="1" id="KW-0479">Metal-binding</keyword>
<dbReference type="GO" id="GO:0051537">
    <property type="term" value="F:2 iron, 2 sulfur cluster binding"/>
    <property type="evidence" value="ECO:0007669"/>
    <property type="project" value="UniProtKB-KW"/>
</dbReference>
<evidence type="ECO:0000256" key="4">
    <source>
        <dbReference type="ARBA" id="ARBA00023125"/>
    </source>
</evidence>
<comment type="caution">
    <text evidence="6">The sequence shown here is derived from an EMBL/GenBank/DDBJ whole genome shotgun (WGS) entry which is preliminary data.</text>
</comment>
<evidence type="ECO:0000256" key="1">
    <source>
        <dbReference type="ARBA" id="ARBA00022714"/>
    </source>
</evidence>
<dbReference type="OrthoDB" id="9802944at2"/>
<dbReference type="SMART" id="SM00422">
    <property type="entry name" value="HTH_MERR"/>
    <property type="match status" value="1"/>
</dbReference>
<dbReference type="EMBL" id="VLLL01000006">
    <property type="protein sequence ID" value="TWJ11656.1"/>
    <property type="molecule type" value="Genomic_DNA"/>
</dbReference>
<dbReference type="GO" id="GO:0006979">
    <property type="term" value="P:response to oxidative stress"/>
    <property type="evidence" value="ECO:0007669"/>
    <property type="project" value="InterPro"/>
</dbReference>
<dbReference type="PANTHER" id="PTHR30204">
    <property type="entry name" value="REDOX-CYCLING DRUG-SENSING TRANSCRIPTIONAL ACTIVATOR SOXR"/>
    <property type="match status" value="1"/>
</dbReference>
<dbReference type="GO" id="GO:0003677">
    <property type="term" value="F:DNA binding"/>
    <property type="evidence" value="ECO:0007669"/>
    <property type="project" value="UniProtKB-KW"/>
</dbReference>
<organism evidence="6 7">
    <name type="scientific">Stackebrandtia albiflava</name>
    <dbReference type="NCBI Taxonomy" id="406432"/>
    <lineage>
        <taxon>Bacteria</taxon>
        <taxon>Bacillati</taxon>
        <taxon>Actinomycetota</taxon>
        <taxon>Actinomycetes</taxon>
        <taxon>Glycomycetales</taxon>
        <taxon>Glycomycetaceae</taxon>
        <taxon>Stackebrandtia</taxon>
    </lineage>
</organism>
<feature type="domain" description="HTH merR-type" evidence="5">
    <location>
        <begin position="5"/>
        <end position="73"/>
    </location>
</feature>
<dbReference type="InterPro" id="IPR010211">
    <property type="entry name" value="Redox-sen_tscrpt-act_SoxR"/>
</dbReference>
<gene>
    <name evidence="6" type="ORF">LX16_2383</name>
</gene>
<evidence type="ECO:0000313" key="6">
    <source>
        <dbReference type="EMBL" id="TWJ11656.1"/>
    </source>
</evidence>
<accession>A0A562V155</accession>
<keyword evidence="3" id="KW-0411">Iron-sulfur</keyword>
<dbReference type="Pfam" id="PF13411">
    <property type="entry name" value="MerR_1"/>
    <property type="match status" value="1"/>
</dbReference>
<dbReference type="Proteomes" id="UP000321617">
    <property type="component" value="Unassembled WGS sequence"/>
</dbReference>
<evidence type="ECO:0000313" key="7">
    <source>
        <dbReference type="Proteomes" id="UP000321617"/>
    </source>
</evidence>
<dbReference type="InterPro" id="IPR047057">
    <property type="entry name" value="MerR_fam"/>
</dbReference>
<dbReference type="RefSeq" id="WP_147138083.1">
    <property type="nucleotide sequence ID" value="NZ_BAABIJ010000002.1"/>
</dbReference>
<dbReference type="SUPFAM" id="SSF46955">
    <property type="entry name" value="Putative DNA-binding domain"/>
    <property type="match status" value="1"/>
</dbReference>
<dbReference type="GO" id="GO:0003700">
    <property type="term" value="F:DNA-binding transcription factor activity"/>
    <property type="evidence" value="ECO:0007669"/>
    <property type="project" value="InterPro"/>
</dbReference>
<dbReference type="InterPro" id="IPR009061">
    <property type="entry name" value="DNA-bd_dom_put_sf"/>
</dbReference>
<dbReference type="NCBIfam" id="TIGR01950">
    <property type="entry name" value="SoxR"/>
    <property type="match status" value="1"/>
</dbReference>